<dbReference type="Pfam" id="PF22352">
    <property type="entry name" value="K319L-like_PKD"/>
    <property type="match status" value="1"/>
</dbReference>
<evidence type="ECO:0000256" key="5">
    <source>
        <dbReference type="SAM" id="SignalP"/>
    </source>
</evidence>
<dbReference type="CDD" id="cd00146">
    <property type="entry name" value="PKD"/>
    <property type="match status" value="1"/>
</dbReference>
<proteinExistence type="predicted"/>
<keyword evidence="4" id="KW-0325">Glycoprotein</keyword>
<dbReference type="AlphaFoldDB" id="A0AAV6PF51"/>
<dbReference type="Proteomes" id="UP000693946">
    <property type="component" value="Unassembled WGS sequence"/>
</dbReference>
<evidence type="ECO:0000256" key="2">
    <source>
        <dbReference type="ARBA" id="ARBA00022729"/>
    </source>
</evidence>
<dbReference type="PANTHER" id="PTHR46750">
    <property type="entry name" value="KUNITZ-TYPE PROTEASE INHIBITOR 1"/>
    <property type="match status" value="1"/>
</dbReference>
<dbReference type="GO" id="GO:0005886">
    <property type="term" value="C:plasma membrane"/>
    <property type="evidence" value="ECO:0007669"/>
    <property type="project" value="TreeGrafter"/>
</dbReference>
<sequence>MTPSSSSSSNYLPLPRRFLFLVLVLLPLLRQDGAAEDAVCGDTFRSTQNDFVLDAEDAAMEGAALLATAHVQSPDDCQRACCGNPSCDLALLQPRASAAVAAASAAENRTCALFSCVHRNRFVCRFVNQAGYHSYIRESVFRKHLAGPTGTGEPIANAGRDVIVQPGKTVTLNGIESLALGDAHISDYHWSVLSGQSGINMEKTDLPDQVSVSDLRPGHYVFQLTVTDSNNQSDDAKVSVLVLGPELSSCEYTHTHTHTLVIHDLRGHCID</sequence>
<reference evidence="7 8" key="1">
    <citation type="journal article" date="2021" name="Sci. Rep.">
        <title>Chromosome anchoring in Senegalese sole (Solea senegalensis) reveals sex-associated markers and genome rearrangements in flatfish.</title>
        <authorList>
            <person name="Guerrero-Cozar I."/>
            <person name="Gomez-Garrido J."/>
            <person name="Berbel C."/>
            <person name="Martinez-Blanch J.F."/>
            <person name="Alioto T."/>
            <person name="Claros M.G."/>
            <person name="Gagnaire P.A."/>
            <person name="Manchado M."/>
        </authorList>
    </citation>
    <scope>NUCLEOTIDE SEQUENCE [LARGE SCALE GENOMIC DNA]</scope>
    <source>
        <strain evidence="7">Sse05_10M</strain>
    </source>
</reference>
<evidence type="ECO:0000256" key="4">
    <source>
        <dbReference type="ARBA" id="ARBA00023180"/>
    </source>
</evidence>
<keyword evidence="3" id="KW-0472">Membrane</keyword>
<dbReference type="Pfam" id="PF07502">
    <property type="entry name" value="MANEC"/>
    <property type="match status" value="1"/>
</dbReference>
<dbReference type="GO" id="GO:0004867">
    <property type="term" value="F:serine-type endopeptidase inhibitor activity"/>
    <property type="evidence" value="ECO:0007669"/>
    <property type="project" value="TreeGrafter"/>
</dbReference>
<evidence type="ECO:0000313" key="8">
    <source>
        <dbReference type="Proteomes" id="UP000693946"/>
    </source>
</evidence>
<feature type="chain" id="PRO_5043753415" description="MANSC domain-containing protein" evidence="5">
    <location>
        <begin position="36"/>
        <end position="271"/>
    </location>
</feature>
<dbReference type="PROSITE" id="PS50986">
    <property type="entry name" value="MANSC"/>
    <property type="match status" value="1"/>
</dbReference>
<organism evidence="7 8">
    <name type="scientific">Solea senegalensis</name>
    <name type="common">Senegalese sole</name>
    <dbReference type="NCBI Taxonomy" id="28829"/>
    <lineage>
        <taxon>Eukaryota</taxon>
        <taxon>Metazoa</taxon>
        <taxon>Chordata</taxon>
        <taxon>Craniata</taxon>
        <taxon>Vertebrata</taxon>
        <taxon>Euteleostomi</taxon>
        <taxon>Actinopterygii</taxon>
        <taxon>Neopterygii</taxon>
        <taxon>Teleostei</taxon>
        <taxon>Neoteleostei</taxon>
        <taxon>Acanthomorphata</taxon>
        <taxon>Carangaria</taxon>
        <taxon>Pleuronectiformes</taxon>
        <taxon>Pleuronectoidei</taxon>
        <taxon>Soleidae</taxon>
        <taxon>Solea</taxon>
    </lineage>
</organism>
<evidence type="ECO:0000256" key="3">
    <source>
        <dbReference type="ARBA" id="ARBA00023136"/>
    </source>
</evidence>
<feature type="domain" description="MANSC" evidence="6">
    <location>
        <begin position="47"/>
        <end position="135"/>
    </location>
</feature>
<comment type="caution">
    <text evidence="7">The sequence shown here is derived from an EMBL/GenBank/DDBJ whole genome shotgun (WGS) entry which is preliminary data.</text>
</comment>
<evidence type="ECO:0000256" key="1">
    <source>
        <dbReference type="ARBA" id="ARBA00004370"/>
    </source>
</evidence>
<name>A0AAV6PF51_SOLSE</name>
<feature type="signal peptide" evidence="5">
    <location>
        <begin position="1"/>
        <end position="35"/>
    </location>
</feature>
<dbReference type="SMART" id="SM00765">
    <property type="entry name" value="MANEC"/>
    <property type="match status" value="1"/>
</dbReference>
<accession>A0AAV6PF51</accession>
<keyword evidence="2 5" id="KW-0732">Signal</keyword>
<comment type="subcellular location">
    <subcellularLocation>
        <location evidence="1">Membrane</location>
    </subcellularLocation>
</comment>
<evidence type="ECO:0000313" key="7">
    <source>
        <dbReference type="EMBL" id="KAG7461422.1"/>
    </source>
</evidence>
<protein>
    <recommendedName>
        <fullName evidence="6">MANSC domain-containing protein</fullName>
    </recommendedName>
</protein>
<dbReference type="GO" id="GO:0060429">
    <property type="term" value="P:epithelium development"/>
    <property type="evidence" value="ECO:0007669"/>
    <property type="project" value="TreeGrafter"/>
</dbReference>
<keyword evidence="8" id="KW-1185">Reference proteome</keyword>
<gene>
    <name evidence="7" type="ORF">JOB18_035937</name>
</gene>
<evidence type="ECO:0000259" key="6">
    <source>
        <dbReference type="PROSITE" id="PS50986"/>
    </source>
</evidence>
<dbReference type="GO" id="GO:0008544">
    <property type="term" value="P:epidermis development"/>
    <property type="evidence" value="ECO:0007669"/>
    <property type="project" value="TreeGrafter"/>
</dbReference>
<dbReference type="PANTHER" id="PTHR46750:SF1">
    <property type="entry name" value="KUNITZ-TYPE PROTEASE INHIBITOR 1"/>
    <property type="match status" value="1"/>
</dbReference>
<dbReference type="GO" id="GO:0030198">
    <property type="term" value="P:extracellular matrix organization"/>
    <property type="evidence" value="ECO:0007669"/>
    <property type="project" value="TreeGrafter"/>
</dbReference>
<dbReference type="EMBL" id="JAGKHQ010001077">
    <property type="protein sequence ID" value="KAG7461422.1"/>
    <property type="molecule type" value="Genomic_DNA"/>
</dbReference>
<dbReference type="InterPro" id="IPR011106">
    <property type="entry name" value="MANSC_N"/>
</dbReference>
<dbReference type="InterPro" id="IPR013980">
    <property type="entry name" value="MANSC_dom"/>
</dbReference>